<gene>
    <name evidence="4" type="ORF">SAMN05216283_11377</name>
</gene>
<dbReference type="Gene3D" id="2.60.120.1440">
    <property type="match status" value="1"/>
</dbReference>
<feature type="domain" description="FecR protein" evidence="2">
    <location>
        <begin position="126"/>
        <end position="215"/>
    </location>
</feature>
<dbReference type="EMBL" id="FONW01000013">
    <property type="protein sequence ID" value="SFF70317.1"/>
    <property type="molecule type" value="Genomic_DNA"/>
</dbReference>
<proteinExistence type="predicted"/>
<dbReference type="PANTHER" id="PTHR30273">
    <property type="entry name" value="PERIPLASMIC SIGNAL SENSOR AND SIGMA FACTOR ACTIVATOR FECR-RELATED"/>
    <property type="match status" value="1"/>
</dbReference>
<dbReference type="RefSeq" id="WP_093921333.1">
    <property type="nucleotide sequence ID" value="NZ_FONW01000013.1"/>
</dbReference>
<keyword evidence="5" id="KW-1185">Reference proteome</keyword>
<evidence type="ECO:0000259" key="3">
    <source>
        <dbReference type="Pfam" id="PF16344"/>
    </source>
</evidence>
<keyword evidence="1" id="KW-1133">Transmembrane helix</keyword>
<dbReference type="InterPro" id="IPR032508">
    <property type="entry name" value="FecR_C"/>
</dbReference>
<keyword evidence="1" id="KW-0812">Transmembrane</keyword>
<reference evidence="4 5" key="1">
    <citation type="submission" date="2016-10" db="EMBL/GenBank/DDBJ databases">
        <authorList>
            <person name="de Groot N.N."/>
        </authorList>
    </citation>
    <scope>NUCLEOTIDE SEQUENCE [LARGE SCALE GENOMIC DNA]</scope>
    <source>
        <strain evidence="4 5">CGMCC 1.9156</strain>
    </source>
</reference>
<accession>A0A1I2KYR5</accession>
<protein>
    <submittedName>
        <fullName evidence="4">FecR family protein</fullName>
    </submittedName>
</protein>
<dbReference type="Pfam" id="PF16344">
    <property type="entry name" value="FecR_C"/>
    <property type="match status" value="1"/>
</dbReference>
<evidence type="ECO:0000313" key="4">
    <source>
        <dbReference type="EMBL" id="SFF70317.1"/>
    </source>
</evidence>
<dbReference type="Proteomes" id="UP000198964">
    <property type="component" value="Unassembled WGS sequence"/>
</dbReference>
<feature type="transmembrane region" description="Helical" evidence="1">
    <location>
        <begin position="89"/>
        <end position="107"/>
    </location>
</feature>
<dbReference type="AlphaFoldDB" id="A0A1I2KYR5"/>
<sequence length="340" mass="39314">MIMQNKREEKEWDLIAAKLNGELNAIEENIFESWLSKTENRQVYEHSEKLHQQIQQTKFFDQIDAEKAWKNVAQKSWVTTQISRKLMPWLGYAAIFLLALFIGSLLGRKGYLNSSKEMCSVTVPYGQTSVVNLPDSSKVWLNSGAELQYSKSFNDRKREVWISGEAFFVVAHQQEKPFRVKNAKGIIEVLGTSFNVESYDDDSIISVTLEEGSVQFKNTQGKLLQTLKPSEQMTLDVSTHQIEVKEVQTDLLTSWKDGKLEMDKARLADVVRKLERWYNVDIHFGTPEIADNKITGTILRDRPLEQILKVFEKLYGYSYKFTVNTDKKREIILDVKTLKK</sequence>
<dbReference type="Pfam" id="PF04773">
    <property type="entry name" value="FecR"/>
    <property type="match status" value="1"/>
</dbReference>
<dbReference type="InterPro" id="IPR012373">
    <property type="entry name" value="Ferrdict_sens_TM"/>
</dbReference>
<dbReference type="Gene3D" id="3.55.50.30">
    <property type="match status" value="1"/>
</dbReference>
<dbReference type="PANTHER" id="PTHR30273:SF2">
    <property type="entry name" value="PROTEIN FECR"/>
    <property type="match status" value="1"/>
</dbReference>
<organism evidence="4 5">
    <name type="scientific">Sunxiuqinia elliptica</name>
    <dbReference type="NCBI Taxonomy" id="655355"/>
    <lineage>
        <taxon>Bacteria</taxon>
        <taxon>Pseudomonadati</taxon>
        <taxon>Bacteroidota</taxon>
        <taxon>Bacteroidia</taxon>
        <taxon>Marinilabiliales</taxon>
        <taxon>Prolixibacteraceae</taxon>
        <taxon>Sunxiuqinia</taxon>
    </lineage>
</organism>
<dbReference type="InterPro" id="IPR006860">
    <property type="entry name" value="FecR"/>
</dbReference>
<name>A0A1I2KYR5_9BACT</name>
<evidence type="ECO:0000256" key="1">
    <source>
        <dbReference type="SAM" id="Phobius"/>
    </source>
</evidence>
<evidence type="ECO:0000313" key="5">
    <source>
        <dbReference type="Proteomes" id="UP000198964"/>
    </source>
</evidence>
<dbReference type="PIRSF" id="PIRSF018266">
    <property type="entry name" value="FecR"/>
    <property type="match status" value="1"/>
</dbReference>
<dbReference type="STRING" id="655355.SAMN05216283_11377"/>
<dbReference type="FunFam" id="2.60.120.1440:FF:000001">
    <property type="entry name" value="Putative anti-sigma factor"/>
    <property type="match status" value="1"/>
</dbReference>
<feature type="domain" description="Protein FecR C-terminal" evidence="3">
    <location>
        <begin position="260"/>
        <end position="323"/>
    </location>
</feature>
<evidence type="ECO:0000259" key="2">
    <source>
        <dbReference type="Pfam" id="PF04773"/>
    </source>
</evidence>
<dbReference type="GO" id="GO:0016989">
    <property type="term" value="F:sigma factor antagonist activity"/>
    <property type="evidence" value="ECO:0007669"/>
    <property type="project" value="TreeGrafter"/>
</dbReference>
<keyword evidence="1" id="KW-0472">Membrane</keyword>